<keyword evidence="2" id="KW-1133">Transmembrane helix</keyword>
<feature type="region of interest" description="Disordered" evidence="1">
    <location>
        <begin position="43"/>
        <end position="71"/>
    </location>
</feature>
<feature type="compositionally biased region" description="Basic and acidic residues" evidence="1">
    <location>
        <begin position="988"/>
        <end position="999"/>
    </location>
</feature>
<feature type="transmembrane region" description="Helical" evidence="2">
    <location>
        <begin position="12"/>
        <end position="35"/>
    </location>
</feature>
<keyword evidence="2" id="KW-0812">Transmembrane</keyword>
<feature type="region of interest" description="Disordered" evidence="1">
    <location>
        <begin position="906"/>
        <end position="1019"/>
    </location>
</feature>
<dbReference type="EMBL" id="CP001848">
    <property type="protein sequence ID" value="ADB18457.1"/>
    <property type="molecule type" value="Genomic_DNA"/>
</dbReference>
<dbReference type="AlphaFoldDB" id="D2R0X2"/>
<dbReference type="Proteomes" id="UP000001887">
    <property type="component" value="Chromosome"/>
</dbReference>
<feature type="compositionally biased region" description="Pro residues" evidence="1">
    <location>
        <begin position="923"/>
        <end position="932"/>
    </location>
</feature>
<dbReference type="HOGENOM" id="CLU_333362_0_0_0"/>
<keyword evidence="4" id="KW-1185">Reference proteome</keyword>
<accession>D2R0X2</accession>
<dbReference type="InterPro" id="IPR029062">
    <property type="entry name" value="Class_I_gatase-like"/>
</dbReference>
<reference evidence="3 4" key="1">
    <citation type="journal article" date="2009" name="Stand. Genomic Sci.">
        <title>Complete genome sequence of Pirellula staleyi type strain (ATCC 27377).</title>
        <authorList>
            <person name="Clum A."/>
            <person name="Tindall B.J."/>
            <person name="Sikorski J."/>
            <person name="Ivanova N."/>
            <person name="Mavrommatis K."/>
            <person name="Lucas S."/>
            <person name="Glavina del Rio T."/>
            <person name="Nolan M."/>
            <person name="Chen F."/>
            <person name="Tice H."/>
            <person name="Pitluck S."/>
            <person name="Cheng J.F."/>
            <person name="Chertkov O."/>
            <person name="Brettin T."/>
            <person name="Han C."/>
            <person name="Detter J.C."/>
            <person name="Kuske C."/>
            <person name="Bruce D."/>
            <person name="Goodwin L."/>
            <person name="Ovchinikova G."/>
            <person name="Pati A."/>
            <person name="Mikhailova N."/>
            <person name="Chen A."/>
            <person name="Palaniappan K."/>
            <person name="Land M."/>
            <person name="Hauser L."/>
            <person name="Chang Y.J."/>
            <person name="Jeffries C.D."/>
            <person name="Chain P."/>
            <person name="Rohde M."/>
            <person name="Goker M."/>
            <person name="Bristow J."/>
            <person name="Eisen J.A."/>
            <person name="Markowitz V."/>
            <person name="Hugenholtz P."/>
            <person name="Kyrpides N.C."/>
            <person name="Klenk H.P."/>
            <person name="Lapidus A."/>
        </authorList>
    </citation>
    <scope>NUCLEOTIDE SEQUENCE [LARGE SCALE GENOMIC DNA]</scope>
    <source>
        <strain evidence="4">ATCC 27377 / DSM 6068 / ICPB 4128</strain>
    </source>
</reference>
<protein>
    <submittedName>
        <fullName evidence="3">Uncharacterized protein</fullName>
    </submittedName>
</protein>
<feature type="compositionally biased region" description="Low complexity" evidence="1">
    <location>
        <begin position="1001"/>
        <end position="1019"/>
    </location>
</feature>
<dbReference type="STRING" id="530564.Psta_3802"/>
<feature type="transmembrane region" description="Helical" evidence="2">
    <location>
        <begin position="620"/>
        <end position="639"/>
    </location>
</feature>
<proteinExistence type="predicted"/>
<keyword evidence="2" id="KW-0472">Membrane</keyword>
<evidence type="ECO:0000256" key="2">
    <source>
        <dbReference type="SAM" id="Phobius"/>
    </source>
</evidence>
<dbReference type="KEGG" id="psl:Psta_3802"/>
<gene>
    <name evidence="3" type="ordered locus">Psta_3802</name>
</gene>
<feature type="region of interest" description="Disordered" evidence="1">
    <location>
        <begin position="461"/>
        <end position="480"/>
    </location>
</feature>
<dbReference type="Gene3D" id="3.40.50.880">
    <property type="match status" value="1"/>
</dbReference>
<dbReference type="eggNOG" id="ENOG502Z8KM">
    <property type="taxonomic scope" value="Bacteria"/>
</dbReference>
<name>D2R0X2_PIRSD</name>
<evidence type="ECO:0000256" key="1">
    <source>
        <dbReference type="SAM" id="MobiDB-lite"/>
    </source>
</evidence>
<dbReference type="OrthoDB" id="222878at2"/>
<organism evidence="3 4">
    <name type="scientific">Pirellula staleyi (strain ATCC 27377 / DSM 6068 / ICPB 4128)</name>
    <name type="common">Pirella staleyi</name>
    <dbReference type="NCBI Taxonomy" id="530564"/>
    <lineage>
        <taxon>Bacteria</taxon>
        <taxon>Pseudomonadati</taxon>
        <taxon>Planctomycetota</taxon>
        <taxon>Planctomycetia</taxon>
        <taxon>Pirellulales</taxon>
        <taxon>Pirellulaceae</taxon>
        <taxon>Pirellula</taxon>
    </lineage>
</organism>
<sequence length="1019" mass="111736" precursor="true">MPVRNPRSWPSLFPTGFWGMVMLATLLSLPVFVGCSGCTQTTAKTEDELAEEEKKKKKKAEKPKPNFEMPPAQLLPYDEAIAAQRKVMFVKPGHWIATRQLVKANNFDFAGEIETAAVDRNRNPLDVDHTNYSVSMRTPAVLAKGRAKQVETLYYLPRPENSLSATYNLTSELHAARGSSQPEISGPLASTMKEYEYYFVVLAANPNSYLYLDKLNTIEITQGDTLDTESVTRHYRVLRPKTDRSVPLPSSALTWTSIAYVLWDDIDPAVLTTEQQKAMLDWIHFGGQLIVSGPGSLEKLKGSFLDPYLPADATQSRRLEQSNFDEINAVWSLPTTNKNVKQSPRITILEEKPLLGVELRKRPDADYLASTGEMVIERRVGGGRIVATAFTLTDLRIRAWLNFDGFLNCCLMRRPPRKFSQDEYAMLTANWSVESLPLGLTDPRLVSTIRYFSRDIGHLREAGRPDDTIPSPLSPNNPSVQLPGGTLPLNLPMAGGGMTGAAPTTITPPPNFSNPAFPPVAPPVTAGAAASPELSPPTTRTLQEVDDWHFAGYRAAPQSGVGGWNDFSGAADAARSALRDAAGIKIPQASFVLRVLAVYLLLLVPVNWFVFWIIGRVEWAWAAAPVIAIIGALVVIRMAQLDIGFARNRTEIAILELQGRYERGHLSRYTALYSSLSDTYEIAFDENSAVALPFAIDVNYRRRATVLPTRLHFYSDKQQRLTDFSVQSNSTDVLHSESMHSLQGAITLLGDEAKGFSVRNETELTIRDCGIVRNVAGKLKVAYLSELPSGTTRQLKFVDAKEGATGPAEWKDSYVMSGETADRETDKGTVRLYRLVRLATERMAILPGDMRLVGWTDEAIGGCTIRPTAPQSSSTTLVITHLKRGSLPPAQTDVNIAADYTTFQFEDDENNPQPTADPEIPNTQPPAIPSNGPPSTEAPAINTETKTPDVKSPATPSADAPPAPEKSGEAKSAPDQPKDQPDEQDQENGEKKEGEKPEENTPPTESPSEPTAPAPSSTD</sequence>
<feature type="transmembrane region" description="Helical" evidence="2">
    <location>
        <begin position="591"/>
        <end position="614"/>
    </location>
</feature>
<dbReference type="PROSITE" id="PS51257">
    <property type="entry name" value="PROKAR_LIPOPROTEIN"/>
    <property type="match status" value="1"/>
</dbReference>
<evidence type="ECO:0000313" key="4">
    <source>
        <dbReference type="Proteomes" id="UP000001887"/>
    </source>
</evidence>
<evidence type="ECO:0000313" key="3">
    <source>
        <dbReference type="EMBL" id="ADB18457.1"/>
    </source>
</evidence>